<feature type="compositionally biased region" description="Basic residues" evidence="1">
    <location>
        <begin position="1"/>
        <end position="11"/>
    </location>
</feature>
<organism evidence="2 3">
    <name type="scientific">Fusarium torulosum</name>
    <dbReference type="NCBI Taxonomy" id="33205"/>
    <lineage>
        <taxon>Eukaryota</taxon>
        <taxon>Fungi</taxon>
        <taxon>Dikarya</taxon>
        <taxon>Ascomycota</taxon>
        <taxon>Pezizomycotina</taxon>
        <taxon>Sordariomycetes</taxon>
        <taxon>Hypocreomycetidae</taxon>
        <taxon>Hypocreales</taxon>
        <taxon>Nectriaceae</taxon>
        <taxon>Fusarium</taxon>
    </lineage>
</organism>
<dbReference type="AlphaFoldDB" id="A0AAE8SKB5"/>
<name>A0AAE8SKB5_9HYPO</name>
<evidence type="ECO:0000313" key="3">
    <source>
        <dbReference type="Proteomes" id="UP001187734"/>
    </source>
</evidence>
<protein>
    <submittedName>
        <fullName evidence="2">Uncharacterized protein</fullName>
    </submittedName>
</protein>
<evidence type="ECO:0000313" key="2">
    <source>
        <dbReference type="EMBL" id="SPJ80716.1"/>
    </source>
</evidence>
<reference evidence="2" key="1">
    <citation type="submission" date="2018-03" db="EMBL/GenBank/DDBJ databases">
        <authorList>
            <person name="Guldener U."/>
        </authorList>
    </citation>
    <scope>NUCLEOTIDE SEQUENCE</scope>
</reference>
<comment type="caution">
    <text evidence="2">The sequence shown here is derived from an EMBL/GenBank/DDBJ whole genome shotgun (WGS) entry which is preliminary data.</text>
</comment>
<gene>
    <name evidence="2" type="ORF">FTOL_08831</name>
</gene>
<keyword evidence="3" id="KW-1185">Reference proteome</keyword>
<evidence type="ECO:0000256" key="1">
    <source>
        <dbReference type="SAM" id="MobiDB-lite"/>
    </source>
</evidence>
<proteinExistence type="predicted"/>
<accession>A0AAE8SKB5</accession>
<feature type="region of interest" description="Disordered" evidence="1">
    <location>
        <begin position="1"/>
        <end position="68"/>
    </location>
</feature>
<dbReference type="Proteomes" id="UP001187734">
    <property type="component" value="Unassembled WGS sequence"/>
</dbReference>
<dbReference type="EMBL" id="ONZP01000318">
    <property type="protein sequence ID" value="SPJ80716.1"/>
    <property type="molecule type" value="Genomic_DNA"/>
</dbReference>
<sequence length="68" mass="7663">MASKTKKARKSPRPEDTPDIAPSRPLTSEEAEEDYRKQLAMLAQQEKEHCQAQEGRVSANEKAGKHED</sequence>